<evidence type="ECO:0000313" key="3">
    <source>
        <dbReference type="EMBL" id="RGC27750.1"/>
    </source>
</evidence>
<reference evidence="3 4" key="1">
    <citation type="submission" date="2018-08" db="EMBL/GenBank/DDBJ databases">
        <title>A genome reference for cultivated species of the human gut microbiota.</title>
        <authorList>
            <person name="Zou Y."/>
            <person name="Xue W."/>
            <person name="Luo G."/>
        </authorList>
    </citation>
    <scope>NUCLEOTIDE SEQUENCE [LARGE SCALE GENOMIC DNA]</scope>
    <source>
        <strain evidence="3 4">AF19-21</strain>
    </source>
</reference>
<evidence type="ECO:0000313" key="4">
    <source>
        <dbReference type="Proteomes" id="UP000261111"/>
    </source>
</evidence>
<name>A0A3E2WKW8_9FIRM</name>
<keyword evidence="2" id="KW-1133">Transmembrane helix</keyword>
<feature type="region of interest" description="Disordered" evidence="1">
    <location>
        <begin position="534"/>
        <end position="566"/>
    </location>
</feature>
<evidence type="ECO:0000256" key="1">
    <source>
        <dbReference type="SAM" id="MobiDB-lite"/>
    </source>
</evidence>
<gene>
    <name evidence="3" type="ORF">DWX41_17825</name>
</gene>
<dbReference type="Proteomes" id="UP000261111">
    <property type="component" value="Unassembled WGS sequence"/>
</dbReference>
<dbReference type="RefSeq" id="WP_025657155.1">
    <property type="nucleotide sequence ID" value="NZ_QVIA01000023.1"/>
</dbReference>
<organism evidence="3 4">
    <name type="scientific">Hungatella hathewayi</name>
    <dbReference type="NCBI Taxonomy" id="154046"/>
    <lineage>
        <taxon>Bacteria</taxon>
        <taxon>Bacillati</taxon>
        <taxon>Bacillota</taxon>
        <taxon>Clostridia</taxon>
        <taxon>Lachnospirales</taxon>
        <taxon>Lachnospiraceae</taxon>
        <taxon>Hungatella</taxon>
    </lineage>
</organism>
<keyword evidence="2" id="KW-0472">Membrane</keyword>
<feature type="transmembrane region" description="Helical" evidence="2">
    <location>
        <begin position="7"/>
        <end position="24"/>
    </location>
</feature>
<dbReference type="EMBL" id="QVIA01000023">
    <property type="protein sequence ID" value="RGC27750.1"/>
    <property type="molecule type" value="Genomic_DNA"/>
</dbReference>
<protein>
    <submittedName>
        <fullName evidence="3">CvpA family protein</fullName>
    </submittedName>
</protein>
<comment type="caution">
    <text evidence="3">The sequence shown here is derived from an EMBL/GenBank/DDBJ whole genome shotgun (WGS) entry which is preliminary data.</text>
</comment>
<accession>A0A3E2WKW8</accession>
<sequence>MKKGKVKLLAVIGIILLAAIYYYVTLPAINIHSSDFWMFFIVIIIIAALIYIRRKKLNRYELKNSKGVKVILGILVVVVAAYLIGTLLSSPIVNAKKYQKLLDVKDGEFTKDIEELSFDQIPLLDRDSAAILGNRKMGSMVDMVSQFEVDDLYSQINYQDQPVRVSPLRYASVIKWLTNQKEGIPAYIKIDMATQNTELVKLKEGMKYTTSDHFNRNIYRHLRFKYPTYIFNDLSFEIDDDGVPYWICPVKKFNIGLFGGTTIGRVVLCNAITGETKDYKIEDAPEWIDRAYSADLLVELYDYYGSLKHGYFNSILGQKDCLKTTTGYNYLAIDDDVWVYTGVTSVSGDQSNVGFVLMNQRTMETKFYGIEGATEDSAMSSAEGQVQNLKYKATFPLLLNISGEPTYFIALKDDAGLVKKYAMVNVQKYQIVAIGDTVSSCEAAYTNLMYENGIKEVEKDTREIETITAKITKIAQGVIDGNSHYYVMLEGSDEIFDVSVVDFIDIIKYEVGQEVTVEYKEGDTTNTVLSFNGEELQKTAPSSDGENADNGQQDDTAQAEEGTVQE</sequence>
<feature type="compositionally biased region" description="Polar residues" evidence="1">
    <location>
        <begin position="539"/>
        <end position="556"/>
    </location>
</feature>
<feature type="transmembrane region" description="Helical" evidence="2">
    <location>
        <begin position="72"/>
        <end position="93"/>
    </location>
</feature>
<dbReference type="GeneID" id="93334511"/>
<keyword evidence="2" id="KW-0812">Transmembrane</keyword>
<dbReference type="AlphaFoldDB" id="A0A3E2WKW8"/>
<feature type="transmembrane region" description="Helical" evidence="2">
    <location>
        <begin position="36"/>
        <end position="52"/>
    </location>
</feature>
<evidence type="ECO:0000256" key="2">
    <source>
        <dbReference type="SAM" id="Phobius"/>
    </source>
</evidence>
<proteinExistence type="predicted"/>